<evidence type="ECO:0000313" key="7">
    <source>
        <dbReference type="EMBL" id="MFC0411019.1"/>
    </source>
</evidence>
<dbReference type="InterPro" id="IPR035906">
    <property type="entry name" value="MetI-like_sf"/>
</dbReference>
<dbReference type="RefSeq" id="WP_377046771.1">
    <property type="nucleotide sequence ID" value="NZ_JBHLUN010000036.1"/>
</dbReference>
<evidence type="ECO:0000256" key="4">
    <source>
        <dbReference type="ARBA" id="ARBA00023136"/>
    </source>
</evidence>
<gene>
    <name evidence="7" type="ORF">ACFFGY_22465</name>
</gene>
<evidence type="ECO:0000256" key="2">
    <source>
        <dbReference type="ARBA" id="ARBA00022692"/>
    </source>
</evidence>
<comment type="caution">
    <text evidence="7">The sequence shown here is derived from an EMBL/GenBank/DDBJ whole genome shotgun (WGS) entry which is preliminary data.</text>
</comment>
<evidence type="ECO:0000256" key="5">
    <source>
        <dbReference type="RuleBase" id="RU363032"/>
    </source>
</evidence>
<evidence type="ECO:0000313" key="8">
    <source>
        <dbReference type="Proteomes" id="UP001589865"/>
    </source>
</evidence>
<dbReference type="EMBL" id="JBHLUN010000036">
    <property type="protein sequence ID" value="MFC0411019.1"/>
    <property type="molecule type" value="Genomic_DNA"/>
</dbReference>
<proteinExistence type="inferred from homology"/>
<keyword evidence="5" id="KW-0813">Transport</keyword>
<feature type="transmembrane region" description="Helical" evidence="5">
    <location>
        <begin position="233"/>
        <end position="255"/>
    </location>
</feature>
<keyword evidence="3 5" id="KW-1133">Transmembrane helix</keyword>
<dbReference type="PANTHER" id="PTHR43839">
    <property type="entry name" value="OPPC IN A BINDING PROTEIN-DEPENDENT TRANSPORT SYSTEM"/>
    <property type="match status" value="1"/>
</dbReference>
<dbReference type="Gene3D" id="1.10.3720.10">
    <property type="entry name" value="MetI-like"/>
    <property type="match status" value="1"/>
</dbReference>
<protein>
    <submittedName>
        <fullName evidence="7">ABC transporter permease</fullName>
    </submittedName>
</protein>
<keyword evidence="2 5" id="KW-0812">Transmembrane</keyword>
<reference evidence="7 8" key="1">
    <citation type="submission" date="2024-09" db="EMBL/GenBank/DDBJ databases">
        <authorList>
            <person name="Sun Q."/>
            <person name="Mori K."/>
        </authorList>
    </citation>
    <scope>NUCLEOTIDE SEQUENCE [LARGE SCALE GENOMIC DNA]</scope>
    <source>
        <strain evidence="7 8">TBRC 5777</strain>
    </source>
</reference>
<dbReference type="CDD" id="cd06261">
    <property type="entry name" value="TM_PBP2"/>
    <property type="match status" value="1"/>
</dbReference>
<dbReference type="InterPro" id="IPR000515">
    <property type="entry name" value="MetI-like"/>
</dbReference>
<comment type="similarity">
    <text evidence="5">Belongs to the binding-protein-dependent transport system permease family.</text>
</comment>
<feature type="transmembrane region" description="Helical" evidence="5">
    <location>
        <begin position="33"/>
        <end position="51"/>
    </location>
</feature>
<organism evidence="7 8">
    <name type="scientific">Roseomonas elaeocarpi</name>
    <dbReference type="NCBI Taxonomy" id="907779"/>
    <lineage>
        <taxon>Bacteria</taxon>
        <taxon>Pseudomonadati</taxon>
        <taxon>Pseudomonadota</taxon>
        <taxon>Alphaproteobacteria</taxon>
        <taxon>Acetobacterales</taxon>
        <taxon>Roseomonadaceae</taxon>
        <taxon>Roseomonas</taxon>
    </lineage>
</organism>
<dbReference type="SUPFAM" id="SSF161098">
    <property type="entry name" value="MetI-like"/>
    <property type="match status" value="1"/>
</dbReference>
<sequence>MSTTTATEAPVILAPRDLTPRQLMWLRFRRHHLAMAGLAIVVLIYLLAAFAEFLSPMDPERASSRYALHPPQSVTWFESDDAGWRFRPSVQAFRLERDRRTLQARFVPDPGRRTYLRFFAEGDPYRFWGLFPGSRHLLAPERPGDPVFLVGADRLGRDMLSRTLYGARISMTVGLVGVALSLILGIGIGGVAGYYGGRVDWVVQRLTEYVISLPTIPVWMALAAAVPRDWPPLTIYFLITLIVSLIGWTELARVVRGRFLSLRTEDFVTAARIDGCSEGRVIFRHMLPSFASHIIASVTLAIPLMILAETSLSFLGLGLQPPTISWGVLLKEAQNVRSIAAAPWLFLPGAAVVLAVLALNFLGDGLRDAADPHA</sequence>
<evidence type="ECO:0000256" key="3">
    <source>
        <dbReference type="ARBA" id="ARBA00022989"/>
    </source>
</evidence>
<feature type="transmembrane region" description="Helical" evidence="5">
    <location>
        <begin position="206"/>
        <end position="227"/>
    </location>
</feature>
<dbReference type="PROSITE" id="PS50928">
    <property type="entry name" value="ABC_TM1"/>
    <property type="match status" value="1"/>
</dbReference>
<dbReference type="InterPro" id="IPR025966">
    <property type="entry name" value="OppC_N"/>
</dbReference>
<keyword evidence="8" id="KW-1185">Reference proteome</keyword>
<feature type="transmembrane region" description="Helical" evidence="5">
    <location>
        <begin position="169"/>
        <end position="194"/>
    </location>
</feature>
<evidence type="ECO:0000256" key="1">
    <source>
        <dbReference type="ARBA" id="ARBA00004651"/>
    </source>
</evidence>
<feature type="transmembrane region" description="Helical" evidence="5">
    <location>
        <begin position="294"/>
        <end position="319"/>
    </location>
</feature>
<dbReference type="Pfam" id="PF00528">
    <property type="entry name" value="BPD_transp_1"/>
    <property type="match status" value="1"/>
</dbReference>
<accession>A0ABV6JZ71</accession>
<keyword evidence="4 5" id="KW-0472">Membrane</keyword>
<dbReference type="Pfam" id="PF12911">
    <property type="entry name" value="OppC_N"/>
    <property type="match status" value="1"/>
</dbReference>
<comment type="subcellular location">
    <subcellularLocation>
        <location evidence="1 5">Cell membrane</location>
        <topology evidence="1 5">Multi-pass membrane protein</topology>
    </subcellularLocation>
</comment>
<evidence type="ECO:0000259" key="6">
    <source>
        <dbReference type="PROSITE" id="PS50928"/>
    </source>
</evidence>
<feature type="transmembrane region" description="Helical" evidence="5">
    <location>
        <begin position="339"/>
        <end position="362"/>
    </location>
</feature>
<dbReference type="Proteomes" id="UP001589865">
    <property type="component" value="Unassembled WGS sequence"/>
</dbReference>
<dbReference type="PANTHER" id="PTHR43839:SF3">
    <property type="entry name" value="OLIGOPEPTIDE ABC TRANSPORTER, PERMEASE PROTEIN"/>
    <property type="match status" value="1"/>
</dbReference>
<feature type="domain" description="ABC transmembrane type-1" evidence="6">
    <location>
        <begin position="167"/>
        <end position="363"/>
    </location>
</feature>
<name>A0ABV6JZ71_9PROT</name>